<dbReference type="PANTHER" id="PTHR33327:SF3">
    <property type="entry name" value="RNA-DIRECTED DNA POLYMERASE"/>
    <property type="match status" value="1"/>
</dbReference>
<dbReference type="EMBL" id="UYSU01039330">
    <property type="protein sequence ID" value="VDM01199.1"/>
    <property type="molecule type" value="Genomic_DNA"/>
</dbReference>
<name>A0A183TEB6_SCHSO</name>
<keyword evidence="3" id="KW-1185">Reference proteome</keyword>
<evidence type="ECO:0000313" key="4">
    <source>
        <dbReference type="WBParaSite" id="SSLN_0001537301-mRNA-1"/>
    </source>
</evidence>
<reference evidence="4" key="1">
    <citation type="submission" date="2016-06" db="UniProtKB">
        <authorList>
            <consortium name="WormBaseParasite"/>
        </authorList>
    </citation>
    <scope>IDENTIFICATION</scope>
</reference>
<proteinExistence type="predicted"/>
<reference evidence="2 3" key="2">
    <citation type="submission" date="2018-11" db="EMBL/GenBank/DDBJ databases">
        <authorList>
            <consortium name="Pathogen Informatics"/>
        </authorList>
    </citation>
    <scope>NUCLEOTIDE SEQUENCE [LARGE SCALE GENOMIC DNA]</scope>
    <source>
        <strain evidence="2 3">NST_G2</strain>
    </source>
</reference>
<evidence type="ECO:0000313" key="3">
    <source>
        <dbReference type="Proteomes" id="UP000275846"/>
    </source>
</evidence>
<dbReference type="PANTHER" id="PTHR33327">
    <property type="entry name" value="ENDONUCLEASE"/>
    <property type="match status" value="1"/>
</dbReference>
<protein>
    <recommendedName>
        <fullName evidence="1">DUF7041 domain-containing protein</fullName>
    </recommendedName>
</protein>
<accession>A0A183TEB6</accession>
<evidence type="ECO:0000259" key="1">
    <source>
        <dbReference type="Pfam" id="PF23055"/>
    </source>
</evidence>
<dbReference type="Pfam" id="PF23055">
    <property type="entry name" value="DUF7041"/>
    <property type="match status" value="1"/>
</dbReference>
<dbReference type="OrthoDB" id="6159822at2759"/>
<sequence length="315" mass="34995">MCVLCGVADWWTESQAAMAPSKCGLYGSPTSWDLIQVWRHARGRLRPRQQHVPSPASGLLASVLIPGIDGGGGDSATNAPTLFFLRIESSFHSANITKEATKFHRLVQALSLQVLSQVQAVIQSPPADQPHTQLKAALLRLHTVSDRKRYHQLIREECLGDRKPTKLLRRMQTLRGELYINDKLFKEMILERLPTDFQTTPASSSEDLSVSWLAEMANRMLEVQRLQLPSIAQLSTSPVPTPNAHLVTQMAAMTAEMASLKLQLARLSSSRSFSRLTRNLELVMSVVIIPILAQRYMGALPSVPSNPRRETSLSE</sequence>
<feature type="domain" description="DUF7041" evidence="1">
    <location>
        <begin position="78"/>
        <end position="154"/>
    </location>
</feature>
<dbReference type="InterPro" id="IPR055469">
    <property type="entry name" value="DUF7041"/>
</dbReference>
<dbReference type="AlphaFoldDB" id="A0A183TEB6"/>
<organism evidence="4">
    <name type="scientific">Schistocephalus solidus</name>
    <name type="common">Tapeworm</name>
    <dbReference type="NCBI Taxonomy" id="70667"/>
    <lineage>
        <taxon>Eukaryota</taxon>
        <taxon>Metazoa</taxon>
        <taxon>Spiralia</taxon>
        <taxon>Lophotrochozoa</taxon>
        <taxon>Platyhelminthes</taxon>
        <taxon>Cestoda</taxon>
        <taxon>Eucestoda</taxon>
        <taxon>Diphyllobothriidea</taxon>
        <taxon>Diphyllobothriidae</taxon>
        <taxon>Schistocephalus</taxon>
    </lineage>
</organism>
<evidence type="ECO:0000313" key="2">
    <source>
        <dbReference type="EMBL" id="VDM01199.1"/>
    </source>
</evidence>
<dbReference type="STRING" id="70667.A0A183TEB6"/>
<dbReference type="WBParaSite" id="SSLN_0001537301-mRNA-1">
    <property type="protein sequence ID" value="SSLN_0001537301-mRNA-1"/>
    <property type="gene ID" value="SSLN_0001537301"/>
</dbReference>
<gene>
    <name evidence="2" type="ORF">SSLN_LOCUS14813</name>
</gene>
<dbReference type="Proteomes" id="UP000275846">
    <property type="component" value="Unassembled WGS sequence"/>
</dbReference>